<evidence type="ECO:0000313" key="1">
    <source>
        <dbReference type="EMBL" id="QCD99827.1"/>
    </source>
</evidence>
<dbReference type="AlphaFoldDB" id="A0A4D6MFN8"/>
<dbReference type="Proteomes" id="UP000501690">
    <property type="component" value="Linkage Group LG7"/>
</dbReference>
<dbReference type="EMBL" id="CP039351">
    <property type="protein sequence ID" value="QCD99827.1"/>
    <property type="molecule type" value="Genomic_DNA"/>
</dbReference>
<name>A0A4D6MFN8_VIGUN</name>
<organism evidence="1 2">
    <name type="scientific">Vigna unguiculata</name>
    <name type="common">Cowpea</name>
    <dbReference type="NCBI Taxonomy" id="3917"/>
    <lineage>
        <taxon>Eukaryota</taxon>
        <taxon>Viridiplantae</taxon>
        <taxon>Streptophyta</taxon>
        <taxon>Embryophyta</taxon>
        <taxon>Tracheophyta</taxon>
        <taxon>Spermatophyta</taxon>
        <taxon>Magnoliopsida</taxon>
        <taxon>eudicotyledons</taxon>
        <taxon>Gunneridae</taxon>
        <taxon>Pentapetalae</taxon>
        <taxon>rosids</taxon>
        <taxon>fabids</taxon>
        <taxon>Fabales</taxon>
        <taxon>Fabaceae</taxon>
        <taxon>Papilionoideae</taxon>
        <taxon>50 kb inversion clade</taxon>
        <taxon>NPAAA clade</taxon>
        <taxon>indigoferoid/millettioid clade</taxon>
        <taxon>Phaseoleae</taxon>
        <taxon>Vigna</taxon>
    </lineage>
</organism>
<accession>A0A4D6MFN8</accession>
<reference evidence="1 2" key="1">
    <citation type="submission" date="2019-04" db="EMBL/GenBank/DDBJ databases">
        <title>An improved genome assembly and genetic linkage map for asparagus bean, Vigna unguiculata ssp. sesquipedialis.</title>
        <authorList>
            <person name="Xia Q."/>
            <person name="Zhang R."/>
            <person name="Dong Y."/>
        </authorList>
    </citation>
    <scope>NUCLEOTIDE SEQUENCE [LARGE SCALE GENOMIC DNA]</scope>
    <source>
        <tissue evidence="1">Leaf</tissue>
    </source>
</reference>
<gene>
    <name evidence="1" type="ORF">DEO72_LG7g1113</name>
</gene>
<evidence type="ECO:0000313" key="2">
    <source>
        <dbReference type="Proteomes" id="UP000501690"/>
    </source>
</evidence>
<keyword evidence="2" id="KW-1185">Reference proteome</keyword>
<protein>
    <submittedName>
        <fullName evidence="1">Uncharacterized protein</fullName>
    </submittedName>
</protein>
<sequence>MLKGNLAKRKLFSSQQDSKVSFIFANGGVAAMKVHELMTELREGFGMGVAGKMKNRTTVAELASLVCARVIVMQVRDGDETVVGVTRLQCGRVSQVQARCWSRCVGLPSLVREEEELTVAGDVTGDGRVAAAAAGMVMVGEEKN</sequence>
<proteinExistence type="predicted"/>